<evidence type="ECO:0000256" key="1">
    <source>
        <dbReference type="SAM" id="Phobius"/>
    </source>
</evidence>
<name>A0A2M7XBE7_9BACT</name>
<dbReference type="EMBL" id="PFWU01000047">
    <property type="protein sequence ID" value="PJA45184.1"/>
    <property type="molecule type" value="Genomic_DNA"/>
</dbReference>
<keyword evidence="1" id="KW-0472">Membrane</keyword>
<comment type="caution">
    <text evidence="2">The sequence shown here is derived from an EMBL/GenBank/DDBJ whole genome shotgun (WGS) entry which is preliminary data.</text>
</comment>
<gene>
    <name evidence="2" type="ORF">CO174_04440</name>
</gene>
<keyword evidence="1" id="KW-1133">Transmembrane helix</keyword>
<feature type="transmembrane region" description="Helical" evidence="1">
    <location>
        <begin position="21"/>
        <end position="44"/>
    </location>
</feature>
<sequence>MQRLNIPLSRHRKTTRHNKRVVWLLVATAILAIGMFIQLTGRWYTRATILSAAPVDTIVAIHLPINPTTIKHQLQLLNAVPLISNRSLTLEDLLVYIDGDLGWFLLEDGTRAVAIRNSIEIPELLLKNFGLVAQETESGFTVLSETLLAEGGGEMDGKSSPFFAGLRGYIGQIVIADELPIQASLFIDDDTLVINTSVKSQGGEPYTVPSGTELFLSTAALPNILDSLVSSLPVSLNEFQVAERISELFRGEKHLLITNNSQNQLQTLIEFIQIPEETDPEEILRFISASNNPYFQEKVLNDGTVSKEIRVEPENITVAEISSGLLPVYQVAMNGADQMYASLNNESLVISTDKDLLLYWISPKEVQLNTCEASMFLAKTDFILEQISLKHIHSNYSFINTIFSRFSTISIEPMGGSMSLILSSAECG</sequence>
<protein>
    <submittedName>
        <fullName evidence="2">Uncharacterized protein</fullName>
    </submittedName>
</protein>
<organism evidence="2 3">
    <name type="scientific">Candidatus Uhrbacteria bacterium CG_4_9_14_3_um_filter_50_9</name>
    <dbReference type="NCBI Taxonomy" id="1975035"/>
    <lineage>
        <taxon>Bacteria</taxon>
        <taxon>Candidatus Uhriibacteriota</taxon>
    </lineage>
</organism>
<proteinExistence type="predicted"/>
<accession>A0A2M7XBE7</accession>
<reference evidence="3" key="1">
    <citation type="submission" date="2017-09" db="EMBL/GenBank/DDBJ databases">
        <title>Depth-based differentiation of microbial function through sediment-hosted aquifers and enrichment of novel symbionts in the deep terrestrial subsurface.</title>
        <authorList>
            <person name="Probst A.J."/>
            <person name="Ladd B."/>
            <person name="Jarett J.K."/>
            <person name="Geller-Mcgrath D.E."/>
            <person name="Sieber C.M.K."/>
            <person name="Emerson J.B."/>
            <person name="Anantharaman K."/>
            <person name="Thomas B.C."/>
            <person name="Malmstrom R."/>
            <person name="Stieglmeier M."/>
            <person name="Klingl A."/>
            <person name="Woyke T."/>
            <person name="Ryan C.M."/>
            <person name="Banfield J.F."/>
        </authorList>
    </citation>
    <scope>NUCLEOTIDE SEQUENCE [LARGE SCALE GENOMIC DNA]</scope>
</reference>
<dbReference type="Proteomes" id="UP000229385">
    <property type="component" value="Unassembled WGS sequence"/>
</dbReference>
<dbReference type="AlphaFoldDB" id="A0A2M7XBE7"/>
<evidence type="ECO:0000313" key="3">
    <source>
        <dbReference type="Proteomes" id="UP000229385"/>
    </source>
</evidence>
<keyword evidence="1" id="KW-0812">Transmembrane</keyword>
<evidence type="ECO:0000313" key="2">
    <source>
        <dbReference type="EMBL" id="PJA45184.1"/>
    </source>
</evidence>